<keyword evidence="9" id="KW-1185">Reference proteome</keyword>
<dbReference type="InterPro" id="IPR039425">
    <property type="entry name" value="RNA_pol_sigma-70-like"/>
</dbReference>
<evidence type="ECO:0000259" key="7">
    <source>
        <dbReference type="Pfam" id="PF08281"/>
    </source>
</evidence>
<evidence type="ECO:0000313" key="9">
    <source>
        <dbReference type="Proteomes" id="UP001596337"/>
    </source>
</evidence>
<dbReference type="PANTHER" id="PTHR43133:SF57">
    <property type="entry name" value="RNA POLYMERASE SIGMA-70 FACTOR"/>
    <property type="match status" value="1"/>
</dbReference>
<keyword evidence="4" id="KW-0804">Transcription</keyword>
<proteinExistence type="inferred from homology"/>
<dbReference type="InterPro" id="IPR013324">
    <property type="entry name" value="RNA_pol_sigma_r3/r4-like"/>
</dbReference>
<dbReference type="Gene3D" id="1.10.1740.10">
    <property type="match status" value="1"/>
</dbReference>
<name>A0ABW2C4D4_9PSEU</name>
<organism evidence="8 9">
    <name type="scientific">Haloechinothrix salitolerans</name>
    <dbReference type="NCBI Taxonomy" id="926830"/>
    <lineage>
        <taxon>Bacteria</taxon>
        <taxon>Bacillati</taxon>
        <taxon>Actinomycetota</taxon>
        <taxon>Actinomycetes</taxon>
        <taxon>Pseudonocardiales</taxon>
        <taxon>Pseudonocardiaceae</taxon>
        <taxon>Haloechinothrix</taxon>
    </lineage>
</organism>
<dbReference type="InterPro" id="IPR007627">
    <property type="entry name" value="RNA_pol_sigma70_r2"/>
</dbReference>
<protein>
    <submittedName>
        <fullName evidence="8">RNA polymerase sigma factor</fullName>
    </submittedName>
</protein>
<dbReference type="InterPro" id="IPR036388">
    <property type="entry name" value="WH-like_DNA-bd_sf"/>
</dbReference>
<dbReference type="Pfam" id="PF08281">
    <property type="entry name" value="Sigma70_r4_2"/>
    <property type="match status" value="1"/>
</dbReference>
<evidence type="ECO:0000256" key="3">
    <source>
        <dbReference type="ARBA" id="ARBA00023082"/>
    </source>
</evidence>
<dbReference type="SUPFAM" id="SSF88659">
    <property type="entry name" value="Sigma3 and sigma4 domains of RNA polymerase sigma factors"/>
    <property type="match status" value="1"/>
</dbReference>
<evidence type="ECO:0000259" key="6">
    <source>
        <dbReference type="Pfam" id="PF04542"/>
    </source>
</evidence>
<evidence type="ECO:0000313" key="8">
    <source>
        <dbReference type="EMBL" id="MFC6870162.1"/>
    </source>
</evidence>
<dbReference type="InterPro" id="IPR014284">
    <property type="entry name" value="RNA_pol_sigma-70_dom"/>
</dbReference>
<comment type="caution">
    <text evidence="8">The sequence shown here is derived from an EMBL/GenBank/DDBJ whole genome shotgun (WGS) entry which is preliminary data.</text>
</comment>
<dbReference type="InterPro" id="IPR013325">
    <property type="entry name" value="RNA_pol_sigma_r2"/>
</dbReference>
<feature type="region of interest" description="Disordered" evidence="5">
    <location>
        <begin position="1"/>
        <end position="23"/>
    </location>
</feature>
<sequence length="211" mass="24223">MTRVDLSWPGASRRSSLAPPGAVASNTTSADIWALVTAAQSGDADAFGRVYTLYVDDVYRYILARISDQRLSEDFVSETFIRAYSAIHSVQYQGNTLRAWLITIAKNIVRDFYSSRRRRREVLIDEITDNCIVGESAEVQVFKLDRRETLWRCVNKLTSGQRICIRLRFEFGMSVRETAVMMERSEQAIRQLQHRGVCKLSELLERELAYP</sequence>
<reference evidence="9" key="1">
    <citation type="journal article" date="2019" name="Int. J. Syst. Evol. Microbiol.">
        <title>The Global Catalogue of Microorganisms (GCM) 10K type strain sequencing project: providing services to taxonomists for standard genome sequencing and annotation.</title>
        <authorList>
            <consortium name="The Broad Institute Genomics Platform"/>
            <consortium name="The Broad Institute Genome Sequencing Center for Infectious Disease"/>
            <person name="Wu L."/>
            <person name="Ma J."/>
        </authorList>
    </citation>
    <scope>NUCLEOTIDE SEQUENCE [LARGE SCALE GENOMIC DNA]</scope>
    <source>
        <strain evidence="9">KCTC 32255</strain>
    </source>
</reference>
<dbReference type="Pfam" id="PF04542">
    <property type="entry name" value="Sigma70_r2"/>
    <property type="match status" value="1"/>
</dbReference>
<dbReference type="RefSeq" id="WP_345399214.1">
    <property type="nucleotide sequence ID" value="NZ_BAABLA010000084.1"/>
</dbReference>
<dbReference type="NCBIfam" id="TIGR02937">
    <property type="entry name" value="sigma70-ECF"/>
    <property type="match status" value="1"/>
</dbReference>
<evidence type="ECO:0000256" key="2">
    <source>
        <dbReference type="ARBA" id="ARBA00023015"/>
    </source>
</evidence>
<comment type="similarity">
    <text evidence="1">Belongs to the sigma-70 factor family. ECF subfamily.</text>
</comment>
<accession>A0ABW2C4D4</accession>
<feature type="domain" description="RNA polymerase sigma-70 region 2" evidence="6">
    <location>
        <begin position="51"/>
        <end position="119"/>
    </location>
</feature>
<dbReference type="Gene3D" id="1.10.10.10">
    <property type="entry name" value="Winged helix-like DNA-binding domain superfamily/Winged helix DNA-binding domain"/>
    <property type="match status" value="1"/>
</dbReference>
<evidence type="ECO:0000256" key="1">
    <source>
        <dbReference type="ARBA" id="ARBA00010641"/>
    </source>
</evidence>
<evidence type="ECO:0000256" key="4">
    <source>
        <dbReference type="ARBA" id="ARBA00023163"/>
    </source>
</evidence>
<evidence type="ECO:0000256" key="5">
    <source>
        <dbReference type="SAM" id="MobiDB-lite"/>
    </source>
</evidence>
<dbReference type="PANTHER" id="PTHR43133">
    <property type="entry name" value="RNA POLYMERASE ECF-TYPE SIGMA FACTO"/>
    <property type="match status" value="1"/>
</dbReference>
<dbReference type="InterPro" id="IPR013249">
    <property type="entry name" value="RNA_pol_sigma70_r4_t2"/>
</dbReference>
<dbReference type="Proteomes" id="UP001596337">
    <property type="component" value="Unassembled WGS sequence"/>
</dbReference>
<dbReference type="SUPFAM" id="SSF88946">
    <property type="entry name" value="Sigma2 domain of RNA polymerase sigma factors"/>
    <property type="match status" value="1"/>
</dbReference>
<keyword evidence="2" id="KW-0805">Transcription regulation</keyword>
<keyword evidence="3" id="KW-0731">Sigma factor</keyword>
<dbReference type="EMBL" id="JBHSXX010000001">
    <property type="protein sequence ID" value="MFC6870162.1"/>
    <property type="molecule type" value="Genomic_DNA"/>
</dbReference>
<gene>
    <name evidence="8" type="ORF">ACFQGD_23765</name>
</gene>
<feature type="domain" description="RNA polymerase sigma factor 70 region 4 type 2" evidence="7">
    <location>
        <begin position="148"/>
        <end position="197"/>
    </location>
</feature>